<name>A0A1K1NBF0_RUMFL</name>
<dbReference type="RefSeq" id="WP_072300077.1">
    <property type="nucleotide sequence ID" value="NZ_FPIP01000004.1"/>
</dbReference>
<dbReference type="AlphaFoldDB" id="A0A1K1NBF0"/>
<dbReference type="Proteomes" id="UP000183461">
    <property type="component" value="Unassembled WGS sequence"/>
</dbReference>
<evidence type="ECO:0000313" key="2">
    <source>
        <dbReference type="Proteomes" id="UP000183461"/>
    </source>
</evidence>
<proteinExistence type="predicted"/>
<protein>
    <submittedName>
        <fullName evidence="1">Uncharacterized protein</fullName>
    </submittedName>
</protein>
<dbReference type="Pfam" id="PF18742">
    <property type="entry name" value="DpnII-MboI"/>
    <property type="match status" value="1"/>
</dbReference>
<reference evidence="1 2" key="1">
    <citation type="submission" date="2016-11" db="EMBL/GenBank/DDBJ databases">
        <authorList>
            <person name="Jaros S."/>
            <person name="Januszkiewicz K."/>
            <person name="Wedrychowicz H."/>
        </authorList>
    </citation>
    <scope>NUCLEOTIDE SEQUENCE [LARGE SCALE GENOMIC DNA]</scope>
    <source>
        <strain evidence="1 2">YL228</strain>
    </source>
</reference>
<evidence type="ECO:0000313" key="1">
    <source>
        <dbReference type="EMBL" id="SFW32636.1"/>
    </source>
</evidence>
<gene>
    <name evidence="1" type="ORF">SAMN02910280_1789</name>
</gene>
<dbReference type="EMBL" id="FPIP01000004">
    <property type="protein sequence ID" value="SFW32636.1"/>
    <property type="molecule type" value="Genomic_DNA"/>
</dbReference>
<organism evidence="1 2">
    <name type="scientific">Ruminococcus flavefaciens</name>
    <dbReference type="NCBI Taxonomy" id="1265"/>
    <lineage>
        <taxon>Bacteria</taxon>
        <taxon>Bacillati</taxon>
        <taxon>Bacillota</taxon>
        <taxon>Clostridia</taxon>
        <taxon>Eubacteriales</taxon>
        <taxon>Oscillospiraceae</taxon>
        <taxon>Ruminococcus</taxon>
    </lineage>
</organism>
<sequence length="255" mass="29875">MTDVEKLKEIIDEIDVLIEHNVKGSTPEFKVWHDKAKRFVYHHFGSDSPEYDNFSKIRFTLGVSTIGTPDYSYIEKCKRDLITAKGIFQNYLSELLEDGSDKSDVSDTEKDLERIFARFRKVAVQLARRYDGRETLRITDEYDVQDLLHSLLSLYYDDIRPEEWTPSYAGSSVRIDFVIPEIKTVIEVKKTRDSMTDKKLSEELIIDIEKYQKHPDCEKIYCFVYDPDTILRNPAAIKKDLEEKHQGLVRVFIES</sequence>
<accession>A0A1K1NBF0</accession>